<feature type="domain" description="DUF7910" evidence="11">
    <location>
        <begin position="654"/>
        <end position="785"/>
    </location>
</feature>
<dbReference type="SUPFAM" id="SSF46785">
    <property type="entry name" value="Winged helix' DNA-binding domain"/>
    <property type="match status" value="2"/>
</dbReference>
<dbReference type="InterPro" id="IPR008999">
    <property type="entry name" value="Actin-crosslinking"/>
</dbReference>
<comment type="caution">
    <text evidence="12">The sequence shown here is derived from an EMBL/GenBank/DDBJ whole genome shotgun (WGS) entry which is preliminary data.</text>
</comment>
<dbReference type="InterPro" id="IPR001077">
    <property type="entry name" value="COMT_C"/>
</dbReference>
<evidence type="ECO:0000313" key="12">
    <source>
        <dbReference type="EMBL" id="KAF4400918.1"/>
    </source>
</evidence>
<accession>A0A7J6I1S0</accession>
<evidence type="ECO:0000256" key="4">
    <source>
        <dbReference type="ARBA" id="ARBA00022691"/>
    </source>
</evidence>
<feature type="domain" description="O-methyltransferase dimerisation" evidence="10">
    <location>
        <begin position="516"/>
        <end position="604"/>
    </location>
</feature>
<evidence type="ECO:0000256" key="8">
    <source>
        <dbReference type="SAM" id="MobiDB-lite"/>
    </source>
</evidence>
<name>A0A7J6I1S0_CANSA</name>
<dbReference type="CDD" id="cd00257">
    <property type="entry name" value="beta-trefoil_FSCN-like"/>
    <property type="match status" value="1"/>
</dbReference>
<dbReference type="Pfam" id="PF08100">
    <property type="entry name" value="Dimerisation"/>
    <property type="match status" value="2"/>
</dbReference>
<dbReference type="EMBL" id="JAATIQ010000013">
    <property type="protein sequence ID" value="KAF4400918.1"/>
    <property type="molecule type" value="Genomic_DNA"/>
</dbReference>
<feature type="domain" description="O-methyltransferase dimerisation" evidence="10">
    <location>
        <begin position="71"/>
        <end position="159"/>
    </location>
</feature>
<dbReference type="InterPro" id="IPR036390">
    <property type="entry name" value="WH_DNA-bd_sf"/>
</dbReference>
<evidence type="ECO:0000259" key="11">
    <source>
        <dbReference type="Pfam" id="PF25490"/>
    </source>
</evidence>
<dbReference type="Gene3D" id="3.40.50.150">
    <property type="entry name" value="Vaccinia Virus protein VP39"/>
    <property type="match status" value="2"/>
</dbReference>
<organism evidence="12 13">
    <name type="scientific">Cannabis sativa</name>
    <name type="common">Hemp</name>
    <name type="synonym">Marijuana</name>
    <dbReference type="NCBI Taxonomy" id="3483"/>
    <lineage>
        <taxon>Eukaryota</taxon>
        <taxon>Viridiplantae</taxon>
        <taxon>Streptophyta</taxon>
        <taxon>Embryophyta</taxon>
        <taxon>Tracheophyta</taxon>
        <taxon>Spermatophyta</taxon>
        <taxon>Magnoliopsida</taxon>
        <taxon>eudicotyledons</taxon>
        <taxon>Gunneridae</taxon>
        <taxon>Pentapetalae</taxon>
        <taxon>rosids</taxon>
        <taxon>fabids</taxon>
        <taxon>Rosales</taxon>
        <taxon>Cannabaceae</taxon>
        <taxon>Cannabis</taxon>
    </lineage>
</organism>
<keyword evidence="2" id="KW-0489">Methyltransferase</keyword>
<feature type="region of interest" description="Disordered" evidence="8">
    <location>
        <begin position="412"/>
        <end position="433"/>
    </location>
</feature>
<comment type="function">
    <text evidence="7">Catalyzes the conversion of caffeic acid to ferulic acid and of 5-hydroxyferulic acid to sinapic acid. The resulting products may subsequently be converted to the corresponding alcohols that are incorporated into lignins.</text>
</comment>
<dbReference type="Gene3D" id="1.10.10.10">
    <property type="entry name" value="Winged helix-like DNA-binding domain superfamily/Winged helix DNA-binding domain"/>
    <property type="match status" value="2"/>
</dbReference>
<comment type="pathway">
    <text evidence="1">Aromatic compound metabolism; phenylpropanoid biosynthesis.</text>
</comment>
<dbReference type="GO" id="GO:0047763">
    <property type="term" value="F:caffeate O-methyltransferase activity"/>
    <property type="evidence" value="ECO:0007669"/>
    <property type="project" value="UniProtKB-EC"/>
</dbReference>
<keyword evidence="4" id="KW-0949">S-adenosyl-L-methionine</keyword>
<dbReference type="InterPro" id="IPR057232">
    <property type="entry name" value="DUF7910"/>
</dbReference>
<dbReference type="Gene3D" id="2.80.10.50">
    <property type="match status" value="1"/>
</dbReference>
<dbReference type="SUPFAM" id="SSF50405">
    <property type="entry name" value="Actin-crosslinking proteins"/>
    <property type="match status" value="1"/>
</dbReference>
<feature type="domain" description="O-methyltransferase C-terminal" evidence="9">
    <location>
        <begin position="182"/>
        <end position="387"/>
    </location>
</feature>
<evidence type="ECO:0000256" key="3">
    <source>
        <dbReference type="ARBA" id="ARBA00022679"/>
    </source>
</evidence>
<dbReference type="GO" id="GO:0009809">
    <property type="term" value="P:lignin biosynthetic process"/>
    <property type="evidence" value="ECO:0007669"/>
    <property type="project" value="UniProtKB-KW"/>
</dbReference>
<evidence type="ECO:0000259" key="10">
    <source>
        <dbReference type="Pfam" id="PF08100"/>
    </source>
</evidence>
<dbReference type="Pfam" id="PF25490">
    <property type="entry name" value="DUF7910"/>
    <property type="match status" value="1"/>
</dbReference>
<dbReference type="FunFam" id="3.40.50.150:FF:000061">
    <property type="entry name" value="Caffeic acid O-methyltransferase"/>
    <property type="match status" value="2"/>
</dbReference>
<keyword evidence="3" id="KW-0808">Transferase</keyword>
<dbReference type="Proteomes" id="UP000583929">
    <property type="component" value="Unassembled WGS sequence"/>
</dbReference>
<reference evidence="12 13" key="1">
    <citation type="journal article" date="2020" name="bioRxiv">
        <title>Sequence and annotation of 42 cannabis genomes reveals extensive copy number variation in cannabinoid synthesis and pathogen resistance genes.</title>
        <authorList>
            <person name="Mckernan K.J."/>
            <person name="Helbert Y."/>
            <person name="Kane L.T."/>
            <person name="Ebling H."/>
            <person name="Zhang L."/>
            <person name="Liu B."/>
            <person name="Eaton Z."/>
            <person name="Mclaughlin S."/>
            <person name="Kingan S."/>
            <person name="Baybayan P."/>
            <person name="Concepcion G."/>
            <person name="Jordan M."/>
            <person name="Riva A."/>
            <person name="Barbazuk W."/>
            <person name="Harkins T."/>
        </authorList>
    </citation>
    <scope>NUCLEOTIDE SEQUENCE [LARGE SCALE GENOMIC DNA]</scope>
    <source>
        <strain evidence="13">cv. Jamaican Lion 4</strain>
        <tissue evidence="12">Leaf</tissue>
    </source>
</reference>
<evidence type="ECO:0000259" key="9">
    <source>
        <dbReference type="Pfam" id="PF00891"/>
    </source>
</evidence>
<dbReference type="SUPFAM" id="SSF53335">
    <property type="entry name" value="S-adenosyl-L-methionine-dependent methyltransferases"/>
    <property type="match status" value="2"/>
</dbReference>
<dbReference type="EC" id="2.1.1.68" evidence="6"/>
<dbReference type="InterPro" id="IPR036388">
    <property type="entry name" value="WH-like_DNA-bd_sf"/>
</dbReference>
<protein>
    <recommendedName>
        <fullName evidence="6">caffeate O-methyltransferase</fullName>
        <ecNumber evidence="6">2.1.1.68</ecNumber>
    </recommendedName>
</protein>
<feature type="domain" description="O-methyltransferase C-terminal" evidence="9">
    <location>
        <begin position="817"/>
        <end position="1020"/>
    </location>
</feature>
<evidence type="ECO:0000256" key="2">
    <source>
        <dbReference type="ARBA" id="ARBA00022603"/>
    </source>
</evidence>
<evidence type="ECO:0000256" key="6">
    <source>
        <dbReference type="ARBA" id="ARBA00039011"/>
    </source>
</evidence>
<sequence length="1038" mass="115119">MFKVDLIVRDYKPKLITELFYHCSKHKFNLKHQKESRYSLMASPSEKLENSPQIVNDERKQEEENFAYAAQLVNSSVLSMSLQSAIELGVFDIIAKAGDAAKLSAQEIVAQMPTTNPDAPRMLDRILRMLASHSVLACSLENEDLRVYGLNDVTKLFVTNEDGVSLGPFMSLLQDKVFLDSWFELKGAILEGGIPFHRVRGMHAFEYPSLDQKFNQVFNKAMYNQTTLVLKKILEVYKGFENLGKVVDVGGGLGGTLNQITSKYPHLKGINFDLPHVVEHAPSYPGVEHVGGDMFESVPSGDAIFMKWILHDWSDEHCLKLLKNCYKAIPDNGNVIVMEAILPTVPETKSADRCTSQMDVLMMTQNPGGKERSKKEFLALATGAGFSGIRFDCFVCNFTPIDDYQQAIPEAPDSSQHLHTSTQSSSNNTPDAPSLAAAAENLQLVATEELQEHITEQPDVFQALLCNIFKHKFNLKHQKESRYSLMASPSEKLENSPQIVNDERKQEEENFAYAAQLVNSSVLSMSLQSAIELGVFDIIAKAGDAAKLSAQDIVAQMPTTNPDAPRMLDRILRMLASHSVLACSLENEDSRVYGLNDVSKLFVTNEDGVSLGPFMSLLQDKVFFDSCGGGEGESLEYTPTWIVAISLDIGLDSLEDGTEVQIKSLTRQKYVSAENGGGMNVTVDRDSPSSWEIFKLWRVFYTQFQFRTSQGQFLTCTGLGCSVSATAGSPSTTETFDVERNNDRVHIKTTTGDYLQATLGGQLTTDFSGKPGWDSNAATFQMIIVSNNLHGDYQLANGYGHNEAKRVLKSLTLLRSELKGAILEGGIPFNRVHGMHAFEYPSLDQKFNQVINKAMYNQTTLVMKKILEVYKGFQNLGKVVDVGGSLGGTLNQITSKYPHVKGINFDLPHVVEHAPSYPGVEHVGGDMFESVPTGDAIFMKWILHDWSDEHCLKLLKNCYKAIPDNGNVIVMEAILPTVPETNSADRCTSQMDVLMMTQCPGGKERSKKEFLALATSAGFSGIRFECFVCNFMIMEFYK</sequence>
<dbReference type="FunFam" id="1.10.10.10:FF:000357">
    <property type="entry name" value="Caffeic acid 3-O-methyltransferase"/>
    <property type="match status" value="2"/>
</dbReference>
<dbReference type="PANTHER" id="PTHR11746">
    <property type="entry name" value="O-METHYLTRANSFERASE"/>
    <property type="match status" value="1"/>
</dbReference>
<dbReference type="InterPro" id="IPR016461">
    <property type="entry name" value="COMT-like"/>
</dbReference>
<proteinExistence type="predicted"/>
<dbReference type="Pfam" id="PF00891">
    <property type="entry name" value="Methyltransf_2"/>
    <property type="match status" value="2"/>
</dbReference>
<evidence type="ECO:0000256" key="1">
    <source>
        <dbReference type="ARBA" id="ARBA00004928"/>
    </source>
</evidence>
<feature type="compositionally biased region" description="Low complexity" evidence="8">
    <location>
        <begin position="414"/>
        <end position="428"/>
    </location>
</feature>
<keyword evidence="5" id="KW-0438">Lignin biosynthesis</keyword>
<dbReference type="InterPro" id="IPR012967">
    <property type="entry name" value="COMT_dimerisation"/>
</dbReference>
<dbReference type="PROSITE" id="PS51683">
    <property type="entry name" value="SAM_OMT_II"/>
    <property type="match status" value="2"/>
</dbReference>
<evidence type="ECO:0000256" key="7">
    <source>
        <dbReference type="ARBA" id="ARBA00045231"/>
    </source>
</evidence>
<keyword evidence="13" id="KW-1185">Reference proteome</keyword>
<gene>
    <name evidence="12" type="ORF">G4B88_013759</name>
</gene>
<dbReference type="GO" id="GO:0032259">
    <property type="term" value="P:methylation"/>
    <property type="evidence" value="ECO:0007669"/>
    <property type="project" value="UniProtKB-KW"/>
</dbReference>
<dbReference type="AlphaFoldDB" id="A0A7J6I1S0"/>
<evidence type="ECO:0000313" key="13">
    <source>
        <dbReference type="Proteomes" id="UP000583929"/>
    </source>
</evidence>
<evidence type="ECO:0000256" key="5">
    <source>
        <dbReference type="ARBA" id="ARBA00022733"/>
    </source>
</evidence>
<dbReference type="GO" id="GO:0046983">
    <property type="term" value="F:protein dimerization activity"/>
    <property type="evidence" value="ECO:0007669"/>
    <property type="project" value="InterPro"/>
</dbReference>
<dbReference type="InterPro" id="IPR029063">
    <property type="entry name" value="SAM-dependent_MTases_sf"/>
</dbReference>